<evidence type="ECO:0000256" key="5">
    <source>
        <dbReference type="ARBA" id="ARBA00022755"/>
    </source>
</evidence>
<keyword evidence="8 13" id="KW-0560">Oxidoreductase</keyword>
<dbReference type="PANTHER" id="PTHR48099">
    <property type="entry name" value="C-1-TETRAHYDROFOLATE SYNTHASE, CYTOPLASMIC-RELATED"/>
    <property type="match status" value="1"/>
</dbReference>
<dbReference type="GO" id="GO:0035999">
    <property type="term" value="P:tetrahydrofolate interconversion"/>
    <property type="evidence" value="ECO:0007669"/>
    <property type="project" value="UniProtKB-UniRule"/>
</dbReference>
<dbReference type="Gene3D" id="3.40.50.720">
    <property type="entry name" value="NAD(P)-binding Rossmann-like Domain"/>
    <property type="match status" value="1"/>
</dbReference>
<dbReference type="GO" id="GO:0006164">
    <property type="term" value="P:purine nucleotide biosynthetic process"/>
    <property type="evidence" value="ECO:0007669"/>
    <property type="project" value="UniProtKB-KW"/>
</dbReference>
<dbReference type="GO" id="GO:0009086">
    <property type="term" value="P:methionine biosynthetic process"/>
    <property type="evidence" value="ECO:0007669"/>
    <property type="project" value="UniProtKB-KW"/>
</dbReference>
<dbReference type="FunFam" id="3.40.50.720:FF:000006">
    <property type="entry name" value="Bifunctional protein FolD"/>
    <property type="match status" value="1"/>
</dbReference>
<evidence type="ECO:0000313" key="17">
    <source>
        <dbReference type="Proteomes" id="UP000502260"/>
    </source>
</evidence>
<dbReference type="EMBL" id="AP022853">
    <property type="protein sequence ID" value="BCB27504.1"/>
    <property type="molecule type" value="Genomic_DNA"/>
</dbReference>
<dbReference type="SUPFAM" id="SSF53223">
    <property type="entry name" value="Aminoacid dehydrogenase-like, N-terminal domain"/>
    <property type="match status" value="1"/>
</dbReference>
<dbReference type="UniPathway" id="UPA00193"/>
<feature type="domain" description="Tetrahydrofolate dehydrogenase/cyclohydrolase catalytic" evidence="14">
    <location>
        <begin position="6"/>
        <end position="121"/>
    </location>
</feature>
<keyword evidence="4 13" id="KW-0028">Amino-acid biosynthesis</keyword>
<evidence type="ECO:0000256" key="11">
    <source>
        <dbReference type="ARBA" id="ARBA00023268"/>
    </source>
</evidence>
<comment type="similarity">
    <text evidence="13">Belongs to the tetrahydrofolate dehydrogenase/cyclohydrolase family.</text>
</comment>
<comment type="caution">
    <text evidence="13">Lacks conserved residue(s) required for the propagation of feature annotation.</text>
</comment>
<dbReference type="InterPro" id="IPR020867">
    <property type="entry name" value="THF_DH/CycHdrlase_CS"/>
</dbReference>
<dbReference type="EC" id="3.5.4.9" evidence="13"/>
<keyword evidence="3 13" id="KW-0554">One-carbon metabolism</keyword>
<proteinExistence type="inferred from homology"/>
<dbReference type="HAMAP" id="MF_01576">
    <property type="entry name" value="THF_DHG_CYH"/>
    <property type="match status" value="1"/>
</dbReference>
<keyword evidence="9 13" id="KW-0368">Histidine biosynthesis</keyword>
<dbReference type="Pfam" id="PF02882">
    <property type="entry name" value="THF_DHG_CYH_C"/>
    <property type="match status" value="1"/>
</dbReference>
<keyword evidence="6 13" id="KW-0378">Hydrolase</keyword>
<evidence type="ECO:0000256" key="3">
    <source>
        <dbReference type="ARBA" id="ARBA00022563"/>
    </source>
</evidence>
<dbReference type="PROSITE" id="PS00767">
    <property type="entry name" value="THF_DHG_CYH_2"/>
    <property type="match status" value="1"/>
</dbReference>
<dbReference type="PANTHER" id="PTHR48099:SF5">
    <property type="entry name" value="C-1-TETRAHYDROFOLATE SYNTHASE, CYTOPLASMIC"/>
    <property type="match status" value="1"/>
</dbReference>
<protein>
    <recommendedName>
        <fullName evidence="13">Bifunctional protein FolD</fullName>
    </recommendedName>
    <domain>
        <recommendedName>
            <fullName evidence="13">Methylenetetrahydrofolate dehydrogenase</fullName>
            <ecNumber evidence="13">1.5.1.5</ecNumber>
        </recommendedName>
    </domain>
    <domain>
        <recommendedName>
            <fullName evidence="13">Methenyltetrahydrofolate cyclohydrolase</fullName>
            <ecNumber evidence="13">3.5.4.9</ecNumber>
        </recommendedName>
    </domain>
</protein>
<dbReference type="InterPro" id="IPR000672">
    <property type="entry name" value="THF_DH/CycHdrlase"/>
</dbReference>
<organism evidence="16 17">
    <name type="scientific">Sulfurimicrobium lacus</name>
    <dbReference type="NCBI Taxonomy" id="2715678"/>
    <lineage>
        <taxon>Bacteria</taxon>
        <taxon>Pseudomonadati</taxon>
        <taxon>Pseudomonadota</taxon>
        <taxon>Betaproteobacteria</taxon>
        <taxon>Nitrosomonadales</taxon>
        <taxon>Sulfuricellaceae</taxon>
        <taxon>Sulfurimicrobium</taxon>
    </lineage>
</organism>
<accession>A0A6F8VCV3</accession>
<dbReference type="EC" id="1.5.1.5" evidence="13"/>
<evidence type="ECO:0000256" key="2">
    <source>
        <dbReference type="ARBA" id="ARBA00011738"/>
    </source>
</evidence>
<feature type="domain" description="Tetrahydrofolate dehydrogenase/cyclohydrolase NAD(P)-binding" evidence="15">
    <location>
        <begin position="140"/>
        <end position="281"/>
    </location>
</feature>
<keyword evidence="7 13" id="KW-0521">NADP</keyword>
<dbReference type="GO" id="GO:0004488">
    <property type="term" value="F:methylenetetrahydrofolate dehydrogenase (NADP+) activity"/>
    <property type="evidence" value="ECO:0007669"/>
    <property type="project" value="UniProtKB-UniRule"/>
</dbReference>
<dbReference type="SUPFAM" id="SSF51735">
    <property type="entry name" value="NAD(P)-binding Rossmann-fold domains"/>
    <property type="match status" value="1"/>
</dbReference>
<dbReference type="FunFam" id="3.40.50.10860:FF:000001">
    <property type="entry name" value="Bifunctional protein FolD"/>
    <property type="match status" value="1"/>
</dbReference>
<dbReference type="GO" id="GO:0000105">
    <property type="term" value="P:L-histidine biosynthetic process"/>
    <property type="evidence" value="ECO:0007669"/>
    <property type="project" value="UniProtKB-KW"/>
</dbReference>
<dbReference type="InterPro" id="IPR046346">
    <property type="entry name" value="Aminoacid_DH-like_N_sf"/>
</dbReference>
<comment type="catalytic activity">
    <reaction evidence="12 13">
        <text>(6R)-5,10-methenyltetrahydrofolate + H2O = (6R)-10-formyltetrahydrofolate + H(+)</text>
        <dbReference type="Rhea" id="RHEA:23700"/>
        <dbReference type="ChEBI" id="CHEBI:15377"/>
        <dbReference type="ChEBI" id="CHEBI:15378"/>
        <dbReference type="ChEBI" id="CHEBI:57455"/>
        <dbReference type="ChEBI" id="CHEBI:195366"/>
        <dbReference type="EC" id="3.5.4.9"/>
    </reaction>
</comment>
<sequence length="284" mass="30302">MPAQIIDGKAIADNLLQQIKQRVEARIAAGKRRPGLAVILVGDDPASSIYVRNKRRACETTGFHSVSHDLPASTSQDELLALIDQLNADPAIDGILVQMPVPAHIDSEAIVERIHPDKDVDGFHPYNIGRLALRIPVLRPCTPRGAMTLLRSTGEELKGKNAVVVGASNTVGRPMGLELLLAGCTVTTTHRFTRDLAGYVQEAEILVVAVGKPGLVKGEWVREGATVIDVGINRLPDGKICGDVEFATASQRAAWITPVPGGVGPMTVATLLENAIDSADKFHL</sequence>
<keyword evidence="11 13" id="KW-0511">Multifunctional enzyme</keyword>
<dbReference type="NCBIfam" id="NF010783">
    <property type="entry name" value="PRK14186.1"/>
    <property type="match status" value="1"/>
</dbReference>
<evidence type="ECO:0000256" key="10">
    <source>
        <dbReference type="ARBA" id="ARBA00023167"/>
    </source>
</evidence>
<dbReference type="NCBIfam" id="NF008058">
    <property type="entry name" value="PRK10792.1"/>
    <property type="match status" value="1"/>
</dbReference>
<dbReference type="InterPro" id="IPR020630">
    <property type="entry name" value="THF_DH/CycHdrlase_cat_dom"/>
</dbReference>
<dbReference type="PRINTS" id="PR00085">
    <property type="entry name" value="THFDHDRGNASE"/>
</dbReference>
<feature type="binding site" evidence="13">
    <location>
        <position position="232"/>
    </location>
    <ligand>
        <name>NADP(+)</name>
        <dbReference type="ChEBI" id="CHEBI:58349"/>
    </ligand>
</feature>
<evidence type="ECO:0000256" key="8">
    <source>
        <dbReference type="ARBA" id="ARBA00023002"/>
    </source>
</evidence>
<comment type="subunit">
    <text evidence="2 13">Homodimer.</text>
</comment>
<gene>
    <name evidence="13 16" type="primary">folD</name>
    <name evidence="16" type="ORF">SKTS_23900</name>
</gene>
<evidence type="ECO:0000256" key="13">
    <source>
        <dbReference type="HAMAP-Rule" id="MF_01576"/>
    </source>
</evidence>
<evidence type="ECO:0000259" key="15">
    <source>
        <dbReference type="Pfam" id="PF02882"/>
    </source>
</evidence>
<comment type="pathway">
    <text evidence="1 13">One-carbon metabolism; tetrahydrofolate interconversion.</text>
</comment>
<dbReference type="AlphaFoldDB" id="A0A6F8VCV3"/>
<evidence type="ECO:0000313" key="16">
    <source>
        <dbReference type="EMBL" id="BCB27504.1"/>
    </source>
</evidence>
<dbReference type="InterPro" id="IPR036291">
    <property type="entry name" value="NAD(P)-bd_dom_sf"/>
</dbReference>
<dbReference type="GO" id="GO:0004477">
    <property type="term" value="F:methenyltetrahydrofolate cyclohydrolase activity"/>
    <property type="evidence" value="ECO:0007669"/>
    <property type="project" value="UniProtKB-UniRule"/>
</dbReference>
<dbReference type="PROSITE" id="PS00766">
    <property type="entry name" value="THF_DHG_CYH_1"/>
    <property type="match status" value="1"/>
</dbReference>
<evidence type="ECO:0000256" key="6">
    <source>
        <dbReference type="ARBA" id="ARBA00022801"/>
    </source>
</evidence>
<evidence type="ECO:0000256" key="9">
    <source>
        <dbReference type="ARBA" id="ARBA00023102"/>
    </source>
</evidence>
<dbReference type="Pfam" id="PF00763">
    <property type="entry name" value="THF_DHG_CYH"/>
    <property type="match status" value="1"/>
</dbReference>
<feature type="binding site" evidence="13">
    <location>
        <begin position="166"/>
        <end position="168"/>
    </location>
    <ligand>
        <name>NADP(+)</name>
        <dbReference type="ChEBI" id="CHEBI:58349"/>
    </ligand>
</feature>
<dbReference type="InterPro" id="IPR020631">
    <property type="entry name" value="THF_DH/CycHdrlase_NAD-bd_dom"/>
</dbReference>
<evidence type="ECO:0000256" key="4">
    <source>
        <dbReference type="ARBA" id="ARBA00022605"/>
    </source>
</evidence>
<keyword evidence="5 13" id="KW-0658">Purine biosynthesis</keyword>
<evidence type="ECO:0000256" key="7">
    <source>
        <dbReference type="ARBA" id="ARBA00022857"/>
    </source>
</evidence>
<evidence type="ECO:0000256" key="1">
    <source>
        <dbReference type="ARBA" id="ARBA00004777"/>
    </source>
</evidence>
<dbReference type="CDD" id="cd01080">
    <property type="entry name" value="NAD_bind_m-THF_DH_Cyclohyd"/>
    <property type="match status" value="1"/>
</dbReference>
<dbReference type="KEGG" id="slac:SKTS_23900"/>
<comment type="catalytic activity">
    <reaction evidence="13">
        <text>(6R)-5,10-methylene-5,6,7,8-tetrahydrofolate + NADP(+) = (6R)-5,10-methenyltetrahydrofolate + NADPH</text>
        <dbReference type="Rhea" id="RHEA:22812"/>
        <dbReference type="ChEBI" id="CHEBI:15636"/>
        <dbReference type="ChEBI" id="CHEBI:57455"/>
        <dbReference type="ChEBI" id="CHEBI:57783"/>
        <dbReference type="ChEBI" id="CHEBI:58349"/>
        <dbReference type="EC" id="1.5.1.5"/>
    </reaction>
</comment>
<evidence type="ECO:0000256" key="12">
    <source>
        <dbReference type="ARBA" id="ARBA00036357"/>
    </source>
</evidence>
<keyword evidence="17" id="KW-1185">Reference proteome</keyword>
<name>A0A6F8VCV3_9PROT</name>
<reference evidence="17" key="1">
    <citation type="submission" date="2020-03" db="EMBL/GenBank/DDBJ databases">
        <title>Complete genome sequence of sulfur-oxidizing bacterium skT11.</title>
        <authorList>
            <person name="Kanda M."/>
            <person name="Kojima H."/>
            <person name="Fukui M."/>
        </authorList>
    </citation>
    <scope>NUCLEOTIDE SEQUENCE [LARGE SCALE GENOMIC DNA]</scope>
    <source>
        <strain evidence="17">skT11</strain>
    </source>
</reference>
<dbReference type="GO" id="GO:0005829">
    <property type="term" value="C:cytosol"/>
    <property type="evidence" value="ECO:0007669"/>
    <property type="project" value="TreeGrafter"/>
</dbReference>
<evidence type="ECO:0000259" key="14">
    <source>
        <dbReference type="Pfam" id="PF00763"/>
    </source>
</evidence>
<comment type="function">
    <text evidence="13">Catalyzes the oxidation of 5,10-methylenetetrahydrofolate to 5,10-methenyltetrahydrofolate and then the hydrolysis of 5,10-methenyltetrahydrofolate to 10-formyltetrahydrofolate.</text>
</comment>
<dbReference type="RefSeq" id="WP_173065243.1">
    <property type="nucleotide sequence ID" value="NZ_AP022853.1"/>
</dbReference>
<dbReference type="Gene3D" id="3.40.50.10860">
    <property type="entry name" value="Leucine Dehydrogenase, chain A, domain 1"/>
    <property type="match status" value="1"/>
</dbReference>
<keyword evidence="10 13" id="KW-0486">Methionine biosynthesis</keyword>
<dbReference type="Proteomes" id="UP000502260">
    <property type="component" value="Chromosome"/>
</dbReference>